<accession>A0A2S7K794</accession>
<keyword evidence="1" id="KW-0719">Serine esterase</keyword>
<dbReference type="Gene3D" id="3.40.50.1820">
    <property type="entry name" value="alpha/beta hydrolase"/>
    <property type="match status" value="1"/>
</dbReference>
<dbReference type="InterPro" id="IPR054579">
    <property type="entry name" value="GCE-like_dom"/>
</dbReference>
<feature type="chain" id="PRO_5015512170" evidence="4">
    <location>
        <begin position="23"/>
        <end position="436"/>
    </location>
</feature>
<organism evidence="6 7">
    <name type="scientific">Hyphococcus luteus</name>
    <dbReference type="NCBI Taxonomy" id="2058213"/>
    <lineage>
        <taxon>Bacteria</taxon>
        <taxon>Pseudomonadati</taxon>
        <taxon>Pseudomonadota</taxon>
        <taxon>Alphaproteobacteria</taxon>
        <taxon>Parvularculales</taxon>
        <taxon>Parvularculaceae</taxon>
        <taxon>Hyphococcus</taxon>
    </lineage>
</organism>
<evidence type="ECO:0000256" key="2">
    <source>
        <dbReference type="ARBA" id="ARBA00022729"/>
    </source>
</evidence>
<reference evidence="6 7" key="1">
    <citation type="submission" date="2017-12" db="EMBL/GenBank/DDBJ databases">
        <authorList>
            <person name="Hurst M.R.H."/>
        </authorList>
    </citation>
    <scope>NUCLEOTIDE SEQUENCE [LARGE SCALE GENOMIC DNA]</scope>
    <source>
        <strain evidence="6 7">SY-3-19</strain>
    </source>
</reference>
<dbReference type="EMBL" id="PJCH01000005">
    <property type="protein sequence ID" value="PQA88390.1"/>
    <property type="molecule type" value="Genomic_DNA"/>
</dbReference>
<comment type="caution">
    <text evidence="6">The sequence shown here is derived from an EMBL/GenBank/DDBJ whole genome shotgun (WGS) entry which is preliminary data.</text>
</comment>
<evidence type="ECO:0000256" key="1">
    <source>
        <dbReference type="ARBA" id="ARBA00022487"/>
    </source>
</evidence>
<gene>
    <name evidence="6" type="ORF">CW354_08830</name>
</gene>
<dbReference type="AlphaFoldDB" id="A0A2S7K794"/>
<dbReference type="RefSeq" id="WP_104829634.1">
    <property type="nucleotide sequence ID" value="NZ_PJCH01000005.1"/>
</dbReference>
<keyword evidence="3 6" id="KW-0378">Hydrolase</keyword>
<dbReference type="GO" id="GO:0052689">
    <property type="term" value="F:carboxylic ester hydrolase activity"/>
    <property type="evidence" value="ECO:0007669"/>
    <property type="project" value="UniProtKB-KW"/>
</dbReference>
<protein>
    <submittedName>
        <fullName evidence="6">Alpha/beta hydrolase</fullName>
    </submittedName>
</protein>
<keyword evidence="2 4" id="KW-0732">Signal</keyword>
<dbReference type="SUPFAM" id="SSF53474">
    <property type="entry name" value="alpha/beta-Hydrolases"/>
    <property type="match status" value="1"/>
</dbReference>
<dbReference type="Proteomes" id="UP000239504">
    <property type="component" value="Unassembled WGS sequence"/>
</dbReference>
<feature type="signal peptide" evidence="4">
    <location>
        <begin position="1"/>
        <end position="22"/>
    </location>
</feature>
<dbReference type="InterPro" id="IPR029058">
    <property type="entry name" value="AB_hydrolase_fold"/>
</dbReference>
<keyword evidence="7" id="KW-1185">Reference proteome</keyword>
<evidence type="ECO:0000313" key="7">
    <source>
        <dbReference type="Proteomes" id="UP000239504"/>
    </source>
</evidence>
<dbReference type="OrthoDB" id="217645at2"/>
<evidence type="ECO:0000256" key="3">
    <source>
        <dbReference type="ARBA" id="ARBA00022801"/>
    </source>
</evidence>
<sequence>MFKPFPRLLLAAAFFLALPACARLTLAWTNLKPEGEPARPQALGAFDGAPPVKTIGEWRTSRAPVFREALQREVYGFLPDASQTRVLSHEVINPSAFGGRAVLEEYRLAVAATFNGVSVETTGADEETSFVMDVALPVNAKRPAPVILMETFCQRWNTLPDPAVAGAPEQIERGGGIMTYVFGRYICTPPVDAILDAGYAVATIYPGEIVPDKREEGLKQLRRLSAGYEDDETRWGAVAAWGWAFSRMVDVLADDPRIDQDAVIAWGHSRYAKAALVAAAFDARIDGVIAHQSGTGGASLNREKKGESVKAITDTYPHWFSRAYAGFAGREDEIVIDQHALLALIAPRPVLLGNARRDVWSDPNGAFRAAMGADAVYEMLGSDGLEQGRLDIWKPGADLAFWIRPGTHGVVEEDWPAFLEFLDAHFKADAPSLAAD</sequence>
<evidence type="ECO:0000259" key="5">
    <source>
        <dbReference type="Pfam" id="PF22244"/>
    </source>
</evidence>
<feature type="domain" description="4-O-methyl-glucuronoyl methylesterase-like" evidence="5">
    <location>
        <begin position="232"/>
        <end position="381"/>
    </location>
</feature>
<proteinExistence type="predicted"/>
<name>A0A2S7K794_9PROT</name>
<evidence type="ECO:0000313" key="6">
    <source>
        <dbReference type="EMBL" id="PQA88390.1"/>
    </source>
</evidence>
<dbReference type="Pfam" id="PF22244">
    <property type="entry name" value="GCE_fung"/>
    <property type="match status" value="1"/>
</dbReference>
<evidence type="ECO:0000256" key="4">
    <source>
        <dbReference type="SAM" id="SignalP"/>
    </source>
</evidence>